<dbReference type="Pfam" id="PF00990">
    <property type="entry name" value="GGDEF"/>
    <property type="match status" value="1"/>
</dbReference>
<feature type="transmembrane region" description="Helical" evidence="1">
    <location>
        <begin position="119"/>
        <end position="135"/>
    </location>
</feature>
<feature type="transmembrane region" description="Helical" evidence="1">
    <location>
        <begin position="21"/>
        <end position="44"/>
    </location>
</feature>
<dbReference type="SUPFAM" id="SSF55073">
    <property type="entry name" value="Nucleotide cyclase"/>
    <property type="match status" value="1"/>
</dbReference>
<feature type="transmembrane region" description="Helical" evidence="1">
    <location>
        <begin position="164"/>
        <end position="181"/>
    </location>
</feature>
<feature type="domain" description="GGDEF" evidence="3">
    <location>
        <begin position="361"/>
        <end position="494"/>
    </location>
</feature>
<evidence type="ECO:0000259" key="2">
    <source>
        <dbReference type="PROSITE" id="PS50883"/>
    </source>
</evidence>
<organism evidence="4 5">
    <name type="scientific">Mesorhizobium australicum</name>
    <dbReference type="NCBI Taxonomy" id="536018"/>
    <lineage>
        <taxon>Bacteria</taxon>
        <taxon>Pseudomonadati</taxon>
        <taxon>Pseudomonadota</taxon>
        <taxon>Alphaproteobacteria</taxon>
        <taxon>Hyphomicrobiales</taxon>
        <taxon>Phyllobacteriaceae</taxon>
        <taxon>Mesorhizobium</taxon>
    </lineage>
</organism>
<dbReference type="EMBL" id="FXBL01000004">
    <property type="protein sequence ID" value="SMH53168.1"/>
    <property type="molecule type" value="Genomic_DNA"/>
</dbReference>
<accession>A0A1X7PNF7</accession>
<keyword evidence="5" id="KW-1185">Reference proteome</keyword>
<dbReference type="RefSeq" id="WP_085466440.1">
    <property type="nucleotide sequence ID" value="NZ_FXBL01000004.1"/>
</dbReference>
<proteinExistence type="predicted"/>
<dbReference type="PANTHER" id="PTHR44757:SF2">
    <property type="entry name" value="BIOFILM ARCHITECTURE MAINTENANCE PROTEIN MBAA"/>
    <property type="match status" value="1"/>
</dbReference>
<protein>
    <submittedName>
        <fullName evidence="4">Diguanylate cyclase/phosphodiesterase</fullName>
    </submittedName>
</protein>
<feature type="transmembrane region" description="Helical" evidence="1">
    <location>
        <begin position="50"/>
        <end position="68"/>
    </location>
</feature>
<dbReference type="InterPro" id="IPR000160">
    <property type="entry name" value="GGDEF_dom"/>
</dbReference>
<evidence type="ECO:0000256" key="1">
    <source>
        <dbReference type="SAM" id="Phobius"/>
    </source>
</evidence>
<dbReference type="Proteomes" id="UP000193083">
    <property type="component" value="Unassembled WGS sequence"/>
</dbReference>
<dbReference type="InterPro" id="IPR035965">
    <property type="entry name" value="PAS-like_dom_sf"/>
</dbReference>
<dbReference type="NCBIfam" id="TIGR00254">
    <property type="entry name" value="GGDEF"/>
    <property type="match status" value="1"/>
</dbReference>
<dbReference type="InterPro" id="IPR035919">
    <property type="entry name" value="EAL_sf"/>
</dbReference>
<keyword evidence="1" id="KW-0472">Membrane</keyword>
<feature type="transmembrane region" description="Helical" evidence="1">
    <location>
        <begin position="142"/>
        <end position="158"/>
    </location>
</feature>
<dbReference type="Gene3D" id="3.30.450.20">
    <property type="entry name" value="PAS domain"/>
    <property type="match status" value="1"/>
</dbReference>
<feature type="transmembrane region" description="Helical" evidence="1">
    <location>
        <begin position="89"/>
        <end position="113"/>
    </location>
</feature>
<dbReference type="CDD" id="cd01948">
    <property type="entry name" value="EAL"/>
    <property type="match status" value="1"/>
</dbReference>
<dbReference type="InterPro" id="IPR052155">
    <property type="entry name" value="Biofilm_reg_signaling"/>
</dbReference>
<name>A0A1X7PNF7_9HYPH</name>
<evidence type="ECO:0000313" key="4">
    <source>
        <dbReference type="EMBL" id="SMH53168.1"/>
    </source>
</evidence>
<sequence length="772" mass="85394">MKKNKTDDISEDVYIGFVRSLFDETSVLLVGAFAQGLIGSLVLWKTQQPIYLVLTLMLVAAAVGRYYALRRVDPSKILTYKSALEWERYYIVAGTIQGLAVGLFTFCCLYLVPDLFGELAGMSLVLAMTVTIAGRNFGSRKMVVILSLSVIVPIAAGFMLKGDIYHFALGLLVVPFMFTIVKMARTVRTVLFTAISEERKAKGLAMRFDRALNTMSHGLVMLDGSGRVAVANAEAADLFSVSSPDKLLGRTLKALLMRGVAGGLLSMRDSHYVETQLARALRDGRDRKLLVNFTNGRHFEFSAREGRDELGVITFEDVTARVEAEEKIRYMARYDNLTGLPNRAYFHEMVGEYLISGDQKRTCALAVIDLDDFKNINDTLGHPVGDGMIYSVAQKLAGLARDNVKISRFGGDEFMLYFDEVESTEVLHAELARIFEALQGEVDVAGHSLRIQASAGAVLAKVSETNVDSMFVKADLALYKAKEFGKNGWQVFEATMDAEFRNRQVLKADLRHAVENKLLRVVYQPIVAMDTMRIASCEALCRWDHPEIGPVSPGVFIPLAEEMGIISAISEFMLKAASAECAKWPEHIRVSINLSAKDFRSRNIVALVREALTEAGLAPDRMEIEVTETALLDDKSSTRVLLEELKALGVRIALDDFGTGYSSLSYLHTLPLDKVKIDRSFIEDITRNERSLDLLRGVVNLSRPLGLSVTIEGVETFEQLKVLALDVKPDLVQGFLFGSALSASGIETMSTTTWPFAKDIQAVRRSPRHLSA</sequence>
<dbReference type="Gene3D" id="3.30.70.270">
    <property type="match status" value="1"/>
</dbReference>
<dbReference type="SUPFAM" id="SSF141868">
    <property type="entry name" value="EAL domain-like"/>
    <property type="match status" value="1"/>
</dbReference>
<keyword evidence="1" id="KW-1133">Transmembrane helix</keyword>
<dbReference type="Gene3D" id="3.20.20.450">
    <property type="entry name" value="EAL domain"/>
    <property type="match status" value="1"/>
</dbReference>
<dbReference type="Pfam" id="PF00563">
    <property type="entry name" value="EAL"/>
    <property type="match status" value="1"/>
</dbReference>
<reference evidence="4 5" key="1">
    <citation type="submission" date="2017-04" db="EMBL/GenBank/DDBJ databases">
        <authorList>
            <person name="Afonso C.L."/>
            <person name="Miller P.J."/>
            <person name="Scott M.A."/>
            <person name="Spackman E."/>
            <person name="Goraichik I."/>
            <person name="Dimitrov K.M."/>
            <person name="Suarez D.L."/>
            <person name="Swayne D.E."/>
        </authorList>
    </citation>
    <scope>NUCLEOTIDE SEQUENCE [LARGE SCALE GENOMIC DNA]</scope>
    <source>
        <strain evidence="4 5">B5P</strain>
    </source>
</reference>
<dbReference type="InterPro" id="IPR001633">
    <property type="entry name" value="EAL_dom"/>
</dbReference>
<dbReference type="PROSITE" id="PS50883">
    <property type="entry name" value="EAL"/>
    <property type="match status" value="1"/>
</dbReference>
<dbReference type="SUPFAM" id="SSF55785">
    <property type="entry name" value="PYP-like sensor domain (PAS domain)"/>
    <property type="match status" value="1"/>
</dbReference>
<dbReference type="OrthoDB" id="9814202at2"/>
<feature type="domain" description="EAL" evidence="2">
    <location>
        <begin position="503"/>
        <end position="754"/>
    </location>
</feature>
<dbReference type="PANTHER" id="PTHR44757">
    <property type="entry name" value="DIGUANYLATE CYCLASE DGCP"/>
    <property type="match status" value="1"/>
</dbReference>
<dbReference type="SMART" id="SM00052">
    <property type="entry name" value="EAL"/>
    <property type="match status" value="1"/>
</dbReference>
<dbReference type="InterPro" id="IPR029787">
    <property type="entry name" value="Nucleotide_cyclase"/>
</dbReference>
<dbReference type="SMART" id="SM00267">
    <property type="entry name" value="GGDEF"/>
    <property type="match status" value="1"/>
</dbReference>
<dbReference type="AlphaFoldDB" id="A0A1X7PNF7"/>
<evidence type="ECO:0000259" key="3">
    <source>
        <dbReference type="PROSITE" id="PS50887"/>
    </source>
</evidence>
<keyword evidence="1" id="KW-0812">Transmembrane</keyword>
<dbReference type="Pfam" id="PF12860">
    <property type="entry name" value="PAS_7"/>
    <property type="match status" value="1"/>
</dbReference>
<evidence type="ECO:0000313" key="5">
    <source>
        <dbReference type="Proteomes" id="UP000193083"/>
    </source>
</evidence>
<gene>
    <name evidence="4" type="ORF">SAMN02982922_4784</name>
</gene>
<dbReference type="CDD" id="cd01949">
    <property type="entry name" value="GGDEF"/>
    <property type="match status" value="1"/>
</dbReference>
<dbReference type="InterPro" id="IPR043128">
    <property type="entry name" value="Rev_trsase/Diguanyl_cyclase"/>
</dbReference>
<dbReference type="PROSITE" id="PS50887">
    <property type="entry name" value="GGDEF"/>
    <property type="match status" value="1"/>
</dbReference>